<keyword evidence="10 12" id="KW-0472">Membrane</keyword>
<dbReference type="InterPro" id="IPR003352">
    <property type="entry name" value="PTS_EIIC"/>
</dbReference>
<feature type="transmembrane region" description="Helical" evidence="12">
    <location>
        <begin position="58"/>
        <end position="79"/>
    </location>
</feature>
<evidence type="ECO:0000256" key="9">
    <source>
        <dbReference type="ARBA" id="ARBA00022989"/>
    </source>
</evidence>
<feature type="transmembrane region" description="Helical" evidence="12">
    <location>
        <begin position="86"/>
        <end position="109"/>
    </location>
</feature>
<dbReference type="PANTHER" id="PTHR30009">
    <property type="entry name" value="CYTOCHROME C-TYPE SYNTHESIS PROTEIN AND PTS TRANSMEMBRANE COMPONENT"/>
    <property type="match status" value="1"/>
</dbReference>
<feature type="transmembrane region" description="Helical" evidence="12">
    <location>
        <begin position="233"/>
        <end position="254"/>
    </location>
</feature>
<feature type="domain" description="PTS EIIB type-1" evidence="13">
    <location>
        <begin position="451"/>
        <end position="533"/>
    </location>
</feature>
<evidence type="ECO:0000256" key="2">
    <source>
        <dbReference type="ARBA" id="ARBA00022448"/>
    </source>
</evidence>
<name>A0A223E1T5_9BACI</name>
<protein>
    <submittedName>
        <fullName evidence="15">PTS alpha-glucoside transporter subunit IIBC</fullName>
    </submittedName>
</protein>
<dbReference type="InterPro" id="IPR050429">
    <property type="entry name" value="PTS_Glucose_EIICBA"/>
</dbReference>
<dbReference type="GO" id="GO:0016301">
    <property type="term" value="F:kinase activity"/>
    <property type="evidence" value="ECO:0007669"/>
    <property type="project" value="UniProtKB-KW"/>
</dbReference>
<feature type="transmembrane region" description="Helical" evidence="12">
    <location>
        <begin position="129"/>
        <end position="152"/>
    </location>
</feature>
<dbReference type="Proteomes" id="UP000214606">
    <property type="component" value="Chromosome"/>
</dbReference>
<dbReference type="PROSITE" id="PS51103">
    <property type="entry name" value="PTS_EIIC_TYPE_1"/>
    <property type="match status" value="1"/>
</dbReference>
<evidence type="ECO:0000259" key="14">
    <source>
        <dbReference type="PROSITE" id="PS51103"/>
    </source>
</evidence>
<dbReference type="PROSITE" id="PS51098">
    <property type="entry name" value="PTS_EIIB_TYPE_1"/>
    <property type="match status" value="1"/>
</dbReference>
<dbReference type="KEGG" id="apak:AP3564_01905"/>
<dbReference type="Pfam" id="PF00367">
    <property type="entry name" value="PTS_EIIB"/>
    <property type="match status" value="1"/>
</dbReference>
<dbReference type="GO" id="GO:0008982">
    <property type="term" value="F:protein-N(PI)-phosphohistidine-sugar phosphotransferase activity"/>
    <property type="evidence" value="ECO:0007669"/>
    <property type="project" value="InterPro"/>
</dbReference>
<dbReference type="GO" id="GO:0005886">
    <property type="term" value="C:plasma membrane"/>
    <property type="evidence" value="ECO:0007669"/>
    <property type="project" value="UniProtKB-SubCell"/>
</dbReference>
<evidence type="ECO:0000256" key="10">
    <source>
        <dbReference type="ARBA" id="ARBA00023136"/>
    </source>
</evidence>
<dbReference type="InterPro" id="IPR036878">
    <property type="entry name" value="Glu_permease_IIB"/>
</dbReference>
<dbReference type="EMBL" id="CP017703">
    <property type="protein sequence ID" value="ASS89189.1"/>
    <property type="molecule type" value="Genomic_DNA"/>
</dbReference>
<feature type="domain" description="PTS EIIC type-1" evidence="14">
    <location>
        <begin position="1"/>
        <end position="418"/>
    </location>
</feature>
<organism evidence="15 16">
    <name type="scientific">Aeribacillus pallidus</name>
    <dbReference type="NCBI Taxonomy" id="33936"/>
    <lineage>
        <taxon>Bacteria</taxon>
        <taxon>Bacillati</taxon>
        <taxon>Bacillota</taxon>
        <taxon>Bacilli</taxon>
        <taxon>Bacillales</taxon>
        <taxon>Bacillaceae</taxon>
        <taxon>Aeribacillus</taxon>
    </lineage>
</organism>
<comment type="subcellular location">
    <subcellularLocation>
        <location evidence="1">Cell membrane</location>
        <topology evidence="1">Multi-pass membrane protein</topology>
    </subcellularLocation>
</comment>
<evidence type="ECO:0000313" key="16">
    <source>
        <dbReference type="Proteomes" id="UP000214606"/>
    </source>
</evidence>
<evidence type="ECO:0000259" key="13">
    <source>
        <dbReference type="PROSITE" id="PS51098"/>
    </source>
</evidence>
<dbReference type="InterPro" id="IPR001996">
    <property type="entry name" value="PTS_IIB_1"/>
</dbReference>
<keyword evidence="8" id="KW-0418">Kinase</keyword>
<dbReference type="NCBIfam" id="TIGR02005">
    <property type="entry name" value="PTS-IIBC-alpha"/>
    <property type="match status" value="1"/>
</dbReference>
<evidence type="ECO:0000256" key="1">
    <source>
        <dbReference type="ARBA" id="ARBA00004651"/>
    </source>
</evidence>
<dbReference type="Pfam" id="PF02378">
    <property type="entry name" value="PTS_EIIC"/>
    <property type="match status" value="1"/>
</dbReference>
<dbReference type="PANTHER" id="PTHR30009:SF12">
    <property type="entry name" value="PHOSPHOTRANSFERASE IIC COMPONENT GLVC"/>
    <property type="match status" value="1"/>
</dbReference>
<reference evidence="15 16" key="1">
    <citation type="submission" date="2016-10" db="EMBL/GenBank/DDBJ databases">
        <title>The whole genome sequencing and assembly of Aeribacillus pallidus KCTC3564 strain.</title>
        <authorList>
            <person name="Lee Y.-J."/>
            <person name="Park M.-K."/>
            <person name="Yi H."/>
            <person name="Bahn Y.-S."/>
            <person name="Kim J.F."/>
            <person name="Lee D.-W."/>
        </authorList>
    </citation>
    <scope>NUCLEOTIDE SEQUENCE [LARGE SCALE GENOMIC DNA]</scope>
    <source>
        <strain evidence="15 16">KCTC3564</strain>
    </source>
</reference>
<keyword evidence="3" id="KW-1003">Cell membrane</keyword>
<feature type="transmembrane region" description="Helical" evidence="12">
    <location>
        <begin position="353"/>
        <end position="373"/>
    </location>
</feature>
<evidence type="ECO:0000256" key="7">
    <source>
        <dbReference type="ARBA" id="ARBA00022692"/>
    </source>
</evidence>
<dbReference type="Gene3D" id="3.30.1360.60">
    <property type="entry name" value="Glucose permease domain IIB"/>
    <property type="match status" value="1"/>
</dbReference>
<feature type="transmembrane region" description="Helical" evidence="12">
    <location>
        <begin position="328"/>
        <end position="346"/>
    </location>
</feature>
<sequence>MMQKIQRFGGAMFVPVLLFPFAGILVGLTILFKNGDIMGSLADPDGAWYKFWTVIEEGGWTVFNQIPLLFVAGIPIGLAKKAHARAVLAALVTYLTFNYFVNAILTIWGENFGVDFSEEVGGVSGLTEIAGIKTLDTNIIGAIVISSIVVLIHNRYFDKKLPDFLGIFQGTSFVVIVCFFAMLPLALLTSWGWPIIQNGIASLQGFLASSDVLGVWLYTFLERILIPTGLHHFIYGPFIYGPAVVDGGIAKYWMEHLSEYATSAHSLKEMFPEGGFALHGMPKIFGIPGIALAIYVTAKPEKKKIVSGMLIAATLTSVVAGITEPIEFTFLFVAPLLFAVHAFLAASMAAVMYAFGAVGNMGGGLLEIASSNWIPLFKYHTSTYITQWIIGLAFTVIYFFTFRYLIVKLNVATPGREADDQKEVKLYTKADYKAKKQAENKNSANKENAYFVQASEFLEALGGSSNIADVTNCATRLRVTVVDESKIAPDSRFRSAGAHGIVKNGKAIQVIVGLSVPQVREQFENLLSDSSKKQYKEN</sequence>
<feature type="transmembrane region" description="Helical" evidence="12">
    <location>
        <begin position="12"/>
        <end position="32"/>
    </location>
</feature>
<proteinExistence type="predicted"/>
<dbReference type="RefSeq" id="WP_094244505.1">
    <property type="nucleotide sequence ID" value="NZ_CP017703.1"/>
</dbReference>
<dbReference type="GO" id="GO:0009401">
    <property type="term" value="P:phosphoenolpyruvate-dependent sugar phosphotransferase system"/>
    <property type="evidence" value="ECO:0007669"/>
    <property type="project" value="UniProtKB-KW"/>
</dbReference>
<feature type="transmembrane region" description="Helical" evidence="12">
    <location>
        <begin position="274"/>
        <end position="298"/>
    </location>
</feature>
<gene>
    <name evidence="15" type="ORF">AP3564_01905</name>
</gene>
<keyword evidence="4" id="KW-0762">Sugar transport</keyword>
<evidence type="ECO:0000256" key="8">
    <source>
        <dbReference type="ARBA" id="ARBA00022777"/>
    </source>
</evidence>
<evidence type="ECO:0000313" key="15">
    <source>
        <dbReference type="EMBL" id="ASS89189.1"/>
    </source>
</evidence>
<keyword evidence="6" id="KW-0598">Phosphotransferase system</keyword>
<dbReference type="SUPFAM" id="SSF55604">
    <property type="entry name" value="Glucose permease domain IIB"/>
    <property type="match status" value="1"/>
</dbReference>
<dbReference type="AlphaFoldDB" id="A0A223E1T5"/>
<evidence type="ECO:0000256" key="5">
    <source>
        <dbReference type="ARBA" id="ARBA00022679"/>
    </source>
</evidence>
<feature type="transmembrane region" description="Helical" evidence="12">
    <location>
        <begin position="385"/>
        <end position="406"/>
    </location>
</feature>
<evidence type="ECO:0000256" key="4">
    <source>
        <dbReference type="ARBA" id="ARBA00022597"/>
    </source>
</evidence>
<keyword evidence="9 12" id="KW-1133">Transmembrane helix</keyword>
<dbReference type="NCBIfam" id="TIGR00826">
    <property type="entry name" value="EIIB_glc"/>
    <property type="match status" value="1"/>
</dbReference>
<dbReference type="GO" id="GO:0090563">
    <property type="term" value="F:protein-phosphocysteine-sugar phosphotransferase activity"/>
    <property type="evidence" value="ECO:0007669"/>
    <property type="project" value="TreeGrafter"/>
</dbReference>
<feature type="transmembrane region" description="Helical" evidence="12">
    <location>
        <begin position="164"/>
        <end position="188"/>
    </location>
</feature>
<keyword evidence="7 12" id="KW-0812">Transmembrane</keyword>
<dbReference type="CDD" id="cd00212">
    <property type="entry name" value="PTS_IIB_glc"/>
    <property type="match status" value="1"/>
</dbReference>
<dbReference type="PROSITE" id="PS01035">
    <property type="entry name" value="PTS_EIIB_TYPE_1_CYS"/>
    <property type="match status" value="1"/>
</dbReference>
<keyword evidence="2" id="KW-0813">Transport</keyword>
<evidence type="ECO:0000256" key="11">
    <source>
        <dbReference type="PROSITE-ProRule" id="PRU00421"/>
    </source>
</evidence>
<feature type="transmembrane region" description="Helical" evidence="12">
    <location>
        <begin position="200"/>
        <end position="221"/>
    </location>
</feature>
<evidence type="ECO:0000256" key="12">
    <source>
        <dbReference type="SAM" id="Phobius"/>
    </source>
</evidence>
<dbReference type="InterPro" id="IPR018113">
    <property type="entry name" value="PTrfase_EIIB_Cys"/>
</dbReference>
<keyword evidence="5" id="KW-0808">Transferase</keyword>
<dbReference type="InterPro" id="IPR010975">
    <property type="entry name" value="PTS_IIBC_a_glc"/>
</dbReference>
<feature type="transmembrane region" description="Helical" evidence="12">
    <location>
        <begin position="305"/>
        <end position="322"/>
    </location>
</feature>
<accession>A0A223E1T5</accession>
<dbReference type="InterPro" id="IPR013013">
    <property type="entry name" value="PTS_EIIC_1"/>
</dbReference>
<evidence type="ECO:0000256" key="6">
    <source>
        <dbReference type="ARBA" id="ARBA00022683"/>
    </source>
</evidence>
<feature type="active site" description="Phosphocysteine intermediate; for EIIB activity" evidence="11">
    <location>
        <position position="473"/>
    </location>
</feature>
<evidence type="ECO:0000256" key="3">
    <source>
        <dbReference type="ARBA" id="ARBA00022475"/>
    </source>
</evidence>